<keyword evidence="4" id="KW-1185">Reference proteome</keyword>
<feature type="compositionally biased region" description="Polar residues" evidence="1">
    <location>
        <begin position="644"/>
        <end position="656"/>
    </location>
</feature>
<evidence type="ECO:0000256" key="2">
    <source>
        <dbReference type="SAM" id="SignalP"/>
    </source>
</evidence>
<keyword evidence="2" id="KW-0732">Signal</keyword>
<reference evidence="3" key="1">
    <citation type="submission" date="2020-12" db="EMBL/GenBank/DDBJ databases">
        <title>Metabolic potential, ecology and presence of endohyphal bacteria is reflected in genomic diversity of Mucoromycotina.</title>
        <authorList>
            <person name="Muszewska A."/>
            <person name="Okrasinska A."/>
            <person name="Steczkiewicz K."/>
            <person name="Drgas O."/>
            <person name="Orlowska M."/>
            <person name="Perlinska-Lenart U."/>
            <person name="Aleksandrzak-Piekarczyk T."/>
            <person name="Szatraj K."/>
            <person name="Zielenkiewicz U."/>
            <person name="Pilsyk S."/>
            <person name="Malc E."/>
            <person name="Mieczkowski P."/>
            <person name="Kruszewska J.S."/>
            <person name="Biernat P."/>
            <person name="Pawlowska J."/>
        </authorList>
    </citation>
    <scope>NUCLEOTIDE SEQUENCE</scope>
    <source>
        <strain evidence="3">WA0000067209</strain>
    </source>
</reference>
<feature type="chain" id="PRO_5034169419" evidence="2">
    <location>
        <begin position="31"/>
        <end position="656"/>
    </location>
</feature>
<evidence type="ECO:0000256" key="1">
    <source>
        <dbReference type="SAM" id="MobiDB-lite"/>
    </source>
</evidence>
<dbReference type="AlphaFoldDB" id="A0A8H7PFU0"/>
<feature type="signal peptide" evidence="2">
    <location>
        <begin position="1"/>
        <end position="30"/>
    </location>
</feature>
<dbReference type="EMBL" id="JAEPQZ010000016">
    <property type="protein sequence ID" value="KAG2172900.1"/>
    <property type="molecule type" value="Genomic_DNA"/>
</dbReference>
<feature type="compositionally biased region" description="Basic and acidic residues" evidence="1">
    <location>
        <begin position="310"/>
        <end position="319"/>
    </location>
</feature>
<feature type="compositionally biased region" description="Polar residues" evidence="1">
    <location>
        <begin position="357"/>
        <end position="370"/>
    </location>
</feature>
<evidence type="ECO:0000313" key="4">
    <source>
        <dbReference type="Proteomes" id="UP000654370"/>
    </source>
</evidence>
<protein>
    <submittedName>
        <fullName evidence="3">Uncharacterized protein</fullName>
    </submittedName>
</protein>
<dbReference type="OrthoDB" id="2350165at2759"/>
<evidence type="ECO:0000313" key="3">
    <source>
        <dbReference type="EMBL" id="KAG2172900.1"/>
    </source>
</evidence>
<dbReference type="Proteomes" id="UP000654370">
    <property type="component" value="Unassembled WGS sequence"/>
</dbReference>
<comment type="caution">
    <text evidence="3">The sequence shown here is derived from an EMBL/GenBank/DDBJ whole genome shotgun (WGS) entry which is preliminary data.</text>
</comment>
<accession>A0A8H7PFU0</accession>
<gene>
    <name evidence="3" type="ORF">INT43_000250</name>
</gene>
<feature type="region of interest" description="Disordered" evidence="1">
    <location>
        <begin position="621"/>
        <end position="656"/>
    </location>
</feature>
<name>A0A8H7PFU0_MORIS</name>
<proteinExistence type="predicted"/>
<feature type="region of interest" description="Disordered" evidence="1">
    <location>
        <begin position="274"/>
        <end position="388"/>
    </location>
</feature>
<sequence length="656" mass="74451">MSAPPKFFGLIWAFFVNEAVWELFLEGSEAKFTSWAVWQRADYRKRQVIVMQILSALLHENDRREMMTDQQFYRRWLSTESGYEEDLPSAVIIQEVIALLPKQNSSSAQTVNLLSPAFQSISSKTRFLNCFTKGSQIPLTPFDLVRIAICDGQLLNLLEQNTKYPKFCCAALRRYIAQFLILPMETAMHQKIETKYKWHEVFDVSDSDLKAANAIPALETSVSRNGFNFHHPFPDLVDMPPRQTQLPSLFMQESVPDQKKVTIVIRKPSLVDDKLKKHASPASSTVQPNDAKKRKLVDERVESNNIHTNDTQELKDTKDAISPAQSTNFDQPIENGDGKEIKSSPVTPKPMQELPQKKSSPGSSDNNEPTTIPIDEKPNMPSPQPTAQENYGVQKVTDKETASALDVRWEQKLQQFFKDRAHALDGWLDKAIARRVQESIDKRSVVATVLDDVKSLMKEQTGQVTEEMSKELDNAVRVRCRIALGLQDNVGHTEKDEDGKVDDAAGRLVRDVFDAQFKTKESDLADSMSDRVLQLMDQQMDKFTQRLASPMDETIQAVFSRRLLAMEPKLINQIDTRIAELWKSRMEAMSGLMNNNIDMMMQQMMKEKLQKANTEHIGSKHEAFPASGATPTSQDHSEDMPDLLTTTNSRTASSWH</sequence>
<organism evidence="3 4">
    <name type="scientific">Mortierella isabellina</name>
    <name type="common">Filamentous fungus</name>
    <name type="synonym">Umbelopsis isabellina</name>
    <dbReference type="NCBI Taxonomy" id="91625"/>
    <lineage>
        <taxon>Eukaryota</taxon>
        <taxon>Fungi</taxon>
        <taxon>Fungi incertae sedis</taxon>
        <taxon>Mucoromycota</taxon>
        <taxon>Mucoromycotina</taxon>
        <taxon>Umbelopsidomycetes</taxon>
        <taxon>Umbelopsidales</taxon>
        <taxon>Umbelopsidaceae</taxon>
        <taxon>Umbelopsis</taxon>
    </lineage>
</organism>